<dbReference type="PATRIC" id="fig|394096.3.peg.3161"/>
<dbReference type="GO" id="GO:0016757">
    <property type="term" value="F:glycosyltransferase activity"/>
    <property type="evidence" value="ECO:0007669"/>
    <property type="project" value="InterPro"/>
</dbReference>
<dbReference type="PANTHER" id="PTHR12526">
    <property type="entry name" value="GLYCOSYLTRANSFERASE"/>
    <property type="match status" value="1"/>
</dbReference>
<reference evidence="3 4" key="1">
    <citation type="submission" date="2014-04" db="EMBL/GenBank/DDBJ databases">
        <title>Genome assembly of Hyalangium minutum DSM 14724.</title>
        <authorList>
            <person name="Sharma G."/>
            <person name="Subramanian S."/>
        </authorList>
    </citation>
    <scope>NUCLEOTIDE SEQUENCE [LARGE SCALE GENOMIC DNA]</scope>
    <source>
        <strain evidence="3 4">DSM 14724</strain>
    </source>
</reference>
<dbReference type="InterPro" id="IPR001296">
    <property type="entry name" value="Glyco_trans_1"/>
</dbReference>
<dbReference type="InterPro" id="IPR041881">
    <property type="entry name" value="PqqD_sf"/>
</dbReference>
<dbReference type="Gene3D" id="1.10.10.1150">
    <property type="entry name" value="Coenzyme PQQ synthesis protein D (PqqD)"/>
    <property type="match status" value="1"/>
</dbReference>
<dbReference type="Pfam" id="PF05402">
    <property type="entry name" value="PqqD"/>
    <property type="match status" value="1"/>
</dbReference>
<feature type="domain" description="Glycosyl transferase family 1" evidence="1">
    <location>
        <begin position="227"/>
        <end position="391"/>
    </location>
</feature>
<dbReference type="Proteomes" id="UP000028725">
    <property type="component" value="Unassembled WGS sequence"/>
</dbReference>
<dbReference type="OrthoDB" id="3318784at2"/>
<dbReference type="Pfam" id="PF00534">
    <property type="entry name" value="Glycos_transf_1"/>
    <property type="match status" value="1"/>
</dbReference>
<dbReference type="RefSeq" id="WP_044188040.1">
    <property type="nucleotide sequence ID" value="NZ_JMCB01000005.1"/>
</dbReference>
<accession>A0A085WNF2</accession>
<comment type="caution">
    <text evidence="3">The sequence shown here is derived from an EMBL/GenBank/DDBJ whole genome shotgun (WGS) entry which is preliminary data.</text>
</comment>
<dbReference type="AlphaFoldDB" id="A0A085WNF2"/>
<gene>
    <name evidence="3" type="ORF">DB31_7117</name>
</gene>
<dbReference type="Gene3D" id="3.40.50.2000">
    <property type="entry name" value="Glycogen Phosphorylase B"/>
    <property type="match status" value="2"/>
</dbReference>
<organism evidence="3 4">
    <name type="scientific">Hyalangium minutum</name>
    <dbReference type="NCBI Taxonomy" id="394096"/>
    <lineage>
        <taxon>Bacteria</taxon>
        <taxon>Pseudomonadati</taxon>
        <taxon>Myxococcota</taxon>
        <taxon>Myxococcia</taxon>
        <taxon>Myxococcales</taxon>
        <taxon>Cystobacterineae</taxon>
        <taxon>Archangiaceae</taxon>
        <taxon>Hyalangium</taxon>
    </lineage>
</organism>
<dbReference type="SUPFAM" id="SSF53756">
    <property type="entry name" value="UDP-Glycosyltransferase/glycogen phosphorylase"/>
    <property type="match status" value="1"/>
</dbReference>
<evidence type="ECO:0000259" key="2">
    <source>
        <dbReference type="Pfam" id="PF13579"/>
    </source>
</evidence>
<evidence type="ECO:0000313" key="3">
    <source>
        <dbReference type="EMBL" id="KFE69215.1"/>
    </source>
</evidence>
<keyword evidence="4" id="KW-1185">Reference proteome</keyword>
<protein>
    <recommendedName>
        <fullName evidence="5">Glycosyltransferase</fullName>
    </recommendedName>
</protein>
<name>A0A085WNF2_9BACT</name>
<sequence length="656" mass="72280">MRICALIKYPPIQGGVSAQSYWMCRALAEAGHEVHVVTNADEVEDDYRLMLTADDRSWLEPTFGAGRVRLHLSERSSSAFLHVPQANPYVSKLAGLATDVVRRHRCEVIFSYYFEPYGVAANMASHWTGVPYLVRNAGSDLGRLMTRPGLGTTYREIIRRANGVCAGNPLLFLGMGVHPDNIYRGPPPDLIRECFSPTVEPLDINGVLEELNREHPGLVRNPRLLDPSLPVIGIYGKVGVTKGTYDLLSALALLRKEGLRFNLVALTRGKRVAPLHKAVEEQGLAEVTWVLPFVAHWKVARFIRACRAVCFLERDFPITFHAPTVPREVLACGTCLVLSGEIAAKQPFREHLAPGKNVLLVPDPRVHSELARALRQAIEDPEGAREIGRRGLELVQGLPRRDVAGEFTRLFEDVIAKHRGQPGRLSPAERGLPENRGEALRRTAPGLVEVLGARAEPMLQAFQAAHPEVPPTFFADAAAFCQWVGSGQGGAVEPAVAEAARYTGLLVWMGHFTPEEEAQPAFERPDMWSALRGNGSPEALRALVPLRSQWVRVERFHSLPPGMLSGGQGTGGEATVLFHKRPNLYGHHFRVNAWTSELLQQCDGERTVGQLLEGQRRRSEQPAQKVEQAVLEALQRFHGEGLVVFAEPKAAPAAQA</sequence>
<dbReference type="STRING" id="394096.DB31_7117"/>
<dbReference type="InterPro" id="IPR008792">
    <property type="entry name" value="PQQD"/>
</dbReference>
<dbReference type="InterPro" id="IPR028098">
    <property type="entry name" value="Glyco_trans_4-like_N"/>
</dbReference>
<dbReference type="Pfam" id="PF13579">
    <property type="entry name" value="Glyco_trans_4_4"/>
    <property type="match status" value="1"/>
</dbReference>
<feature type="domain" description="Glycosyltransferase subfamily 4-like N-terminal" evidence="2">
    <location>
        <begin position="14"/>
        <end position="166"/>
    </location>
</feature>
<dbReference type="EMBL" id="JMCB01000005">
    <property type="protein sequence ID" value="KFE69215.1"/>
    <property type="molecule type" value="Genomic_DNA"/>
</dbReference>
<evidence type="ECO:0008006" key="5">
    <source>
        <dbReference type="Google" id="ProtNLM"/>
    </source>
</evidence>
<evidence type="ECO:0000313" key="4">
    <source>
        <dbReference type="Proteomes" id="UP000028725"/>
    </source>
</evidence>
<evidence type="ECO:0000259" key="1">
    <source>
        <dbReference type="Pfam" id="PF00534"/>
    </source>
</evidence>
<proteinExistence type="predicted"/>